<proteinExistence type="predicted"/>
<dbReference type="EMBL" id="CAJQZP010000067">
    <property type="protein sequence ID" value="CAG4936096.1"/>
    <property type="molecule type" value="Genomic_DNA"/>
</dbReference>
<keyword evidence="1" id="KW-0175">Coiled coil</keyword>
<dbReference type="OrthoDB" id="6141723at2759"/>
<sequence>MDPNKKQECRFGAPFMPTKKTINLIPMKNTDPDYSEALFKEYKERFKFIKNNLENIDYTDFDEFYSHNGIISDDHYYNIIRAGISRPKLFYKRTPAEKWHNTFNPFVLHHLKSNMDFQIILDEYACATYVVEYVNKHNRGISNLQRQIIDIMDEHPEFDIVDITKKMSIDILQSFKMPAQEAAWYLLREPMAKSSVVSVYIPTVFPTERARIRKSMKELEALDDDCTNIWKENWLDKYEKRPEELRDVTLAQFVAKYYLNTKGTYTKRDTARIIRYRNYDMADNYNDYRREMVLLHVPFQSEENDIIAENKFIQIYEDNKDTILERRKEFESNLDIEKTLEICRQLCRENDEEQEDEELLRAVDILHVRDPYDLLLRDPNSTANVDLQNASLHKLGAVAKKRENLMDYQQFYNLMRMANDQQRDILMTIIHHLQTSIQEPFQIFVTGPAALALTIHKSQGGTFDEMVYEYSKAHSQELVYVALSRVTNIEKLYITTKNDNYTFKFYHNRKQAASTASLLQEFKRLSLNSVQTVAQSVLDFISNGNGISIMTFNCQSLNSHKYDLQDSVTRQTNVLLLTETCMTHDNPIEIPNFNCIVQFKRDTVPKGGVAIYQNKNNITNIMTPNIEINIAHVSDVNVRRSVVGDICACLCKLINGLQIVMVAIYISPNPKLDEVEHLRPFLIHRTLLEYTEEGSKILGTNGNKIPLILAGDFNINFADRKSERLTTFLSKILNLKMNNNPQESTTKYGTTIDAVFSRTPYKALFGVDPQIGLLSQVPADLLSKLRTKEDLRKILNQQQSCSSATPAHNDELPVDYVNLQQSFCSWASQPSSSSAAPEPIETCDRDLPIASVNLQQPSSSSAAPAPIET</sequence>
<reference evidence="3" key="1">
    <citation type="submission" date="2021-04" db="EMBL/GenBank/DDBJ databases">
        <authorList>
            <person name="Tunstrom K."/>
        </authorList>
    </citation>
    <scope>NUCLEOTIDE SEQUENCE</scope>
</reference>
<feature type="compositionally biased region" description="Low complexity" evidence="2">
    <location>
        <begin position="857"/>
        <end position="869"/>
    </location>
</feature>
<organism evidence="3 4">
    <name type="scientific">Parnassius apollo</name>
    <name type="common">Apollo butterfly</name>
    <name type="synonym">Papilio apollo</name>
    <dbReference type="NCBI Taxonomy" id="110799"/>
    <lineage>
        <taxon>Eukaryota</taxon>
        <taxon>Metazoa</taxon>
        <taxon>Ecdysozoa</taxon>
        <taxon>Arthropoda</taxon>
        <taxon>Hexapoda</taxon>
        <taxon>Insecta</taxon>
        <taxon>Pterygota</taxon>
        <taxon>Neoptera</taxon>
        <taxon>Endopterygota</taxon>
        <taxon>Lepidoptera</taxon>
        <taxon>Glossata</taxon>
        <taxon>Ditrysia</taxon>
        <taxon>Papilionoidea</taxon>
        <taxon>Papilionidae</taxon>
        <taxon>Parnassiinae</taxon>
        <taxon>Parnassini</taxon>
        <taxon>Parnassius</taxon>
        <taxon>Parnassius</taxon>
    </lineage>
</organism>
<accession>A0A8S3W1V8</accession>
<feature type="region of interest" description="Disordered" evidence="2">
    <location>
        <begin position="828"/>
        <end position="869"/>
    </location>
</feature>
<feature type="coiled-coil region" evidence="1">
    <location>
        <begin position="313"/>
        <end position="356"/>
    </location>
</feature>
<dbReference type="AlphaFoldDB" id="A0A8S3W1V8"/>
<evidence type="ECO:0000313" key="3">
    <source>
        <dbReference type="EMBL" id="CAG4936096.1"/>
    </source>
</evidence>
<dbReference type="Proteomes" id="UP000691718">
    <property type="component" value="Unassembled WGS sequence"/>
</dbReference>
<evidence type="ECO:0000256" key="2">
    <source>
        <dbReference type="SAM" id="MobiDB-lite"/>
    </source>
</evidence>
<protein>
    <submittedName>
        <fullName evidence="3">(apollo) hypothetical protein</fullName>
    </submittedName>
</protein>
<dbReference type="CDD" id="cd18809">
    <property type="entry name" value="SF1_C_RecD"/>
    <property type="match status" value="1"/>
</dbReference>
<evidence type="ECO:0000256" key="1">
    <source>
        <dbReference type="SAM" id="Coils"/>
    </source>
</evidence>
<dbReference type="PANTHER" id="PTHR47642:SF5">
    <property type="entry name" value="ATP-DEPENDENT DNA HELICASE"/>
    <property type="match status" value="1"/>
</dbReference>
<dbReference type="InterPro" id="IPR051055">
    <property type="entry name" value="PIF1_helicase"/>
</dbReference>
<keyword evidence="4" id="KW-1185">Reference proteome</keyword>
<dbReference type="PANTHER" id="PTHR47642">
    <property type="entry name" value="ATP-DEPENDENT DNA HELICASE"/>
    <property type="match status" value="1"/>
</dbReference>
<evidence type="ECO:0000313" key="4">
    <source>
        <dbReference type="Proteomes" id="UP000691718"/>
    </source>
</evidence>
<feature type="compositionally biased region" description="Low complexity" evidence="2">
    <location>
        <begin position="828"/>
        <end position="839"/>
    </location>
</feature>
<name>A0A8S3W1V8_PARAO</name>
<comment type="caution">
    <text evidence="3">The sequence shown here is derived from an EMBL/GenBank/DDBJ whole genome shotgun (WGS) entry which is preliminary data.</text>
</comment>
<gene>
    <name evidence="3" type="ORF">PAPOLLO_LOCUS1110</name>
</gene>